<feature type="region of interest" description="Disordered" evidence="2">
    <location>
        <begin position="277"/>
        <end position="296"/>
    </location>
</feature>
<sequence>MSKVLYNTVIIALTDMLSQRAARSSVRAGLTQLGKTPDDATLADYKQVLRGQVYRQLQLVMPHYAAKQFVRAIERELHEMTGTPLPAGVAEADEDASYHARVAERVRSADEREDEVASRLSAELRHFSVMALEFSDVLGADPRLKERFAELRLRTDAGEVAEDEVRTLRADLEAARTIMIEEQWAQLLTLERRLWGASDEVRAQMRVVRRALTAGMTADAELRRLQQVALEQAAAARDAAEPAPKSETAEATPALPKQPGPEESVNGLEAERLPSLPELSFGNDAEPQAGPETNMNTDEAAEQDFGMERTLELQSGAVHEAAPEEPVNGNNPTEDQENIVPEANDPQHLPETPDFGNEDQQFISDLVAAPLEEPAAVPEAAAYVPAPGVSGEEPEAAEIQAPLVEGAGEELLFLEGAGEELLSLAVPELQSEPKPEIQEQPAEKAAFARLGAHDTATSAYSHFAVQEDAVFEKIPTPQVSAVQSSADLALELARLRRSVTERDLERVRRDPQALRPHVLGAEQALQLADLAVSQLLLQARAEDLKALHLRLEVASELELAREQSQLAANNLEEVRARQQYGAATAAEVEHASLQVERATELVEAFERLPLGSNLNEPEAPRVDLRMENLLRTLERYPRLAHARMQLERAELEARIADNPYVPKVQREAAQANLETARTYAQQVEDAAQLELESQLNSIERIRYNLERLEGAWQEAQRELARQEELLAAGQISPLARDGARLRVRQARAAYLAESHRLSEAVMGLQVVFNVDLSAQPV</sequence>
<dbReference type="RefSeq" id="WP_183983760.1">
    <property type="nucleotide sequence ID" value="NZ_JACHHG010000001.1"/>
</dbReference>
<dbReference type="AlphaFoldDB" id="A0A841HXB8"/>
<name>A0A841HXB8_9DEIO</name>
<evidence type="ECO:0008006" key="5">
    <source>
        <dbReference type="Google" id="ProtNLM"/>
    </source>
</evidence>
<proteinExistence type="predicted"/>
<protein>
    <recommendedName>
        <fullName evidence="5">Outer membrane efflux protein</fullName>
    </recommendedName>
</protein>
<accession>A0A841HXB8</accession>
<gene>
    <name evidence="3" type="ORF">HNR42_000301</name>
</gene>
<evidence type="ECO:0000256" key="1">
    <source>
        <dbReference type="SAM" id="Coils"/>
    </source>
</evidence>
<keyword evidence="1" id="KW-0175">Coiled coil</keyword>
<keyword evidence="4" id="KW-1185">Reference proteome</keyword>
<feature type="region of interest" description="Disordered" evidence="2">
    <location>
        <begin position="318"/>
        <end position="358"/>
    </location>
</feature>
<evidence type="ECO:0000256" key="2">
    <source>
        <dbReference type="SAM" id="MobiDB-lite"/>
    </source>
</evidence>
<feature type="coiled-coil region" evidence="1">
    <location>
        <begin position="666"/>
        <end position="725"/>
    </location>
</feature>
<feature type="compositionally biased region" description="Low complexity" evidence="2">
    <location>
        <begin position="233"/>
        <end position="243"/>
    </location>
</feature>
<dbReference type="EMBL" id="JACHHG010000001">
    <property type="protein sequence ID" value="MBB6096889.1"/>
    <property type="molecule type" value="Genomic_DNA"/>
</dbReference>
<feature type="region of interest" description="Disordered" evidence="2">
    <location>
        <begin position="233"/>
        <end position="267"/>
    </location>
</feature>
<evidence type="ECO:0000313" key="4">
    <source>
        <dbReference type="Proteomes" id="UP000569951"/>
    </source>
</evidence>
<feature type="coiled-coil region" evidence="1">
    <location>
        <begin position="554"/>
        <end position="608"/>
    </location>
</feature>
<comment type="caution">
    <text evidence="3">The sequence shown here is derived from an EMBL/GenBank/DDBJ whole genome shotgun (WGS) entry which is preliminary data.</text>
</comment>
<organism evidence="3 4">
    <name type="scientific">Deinobacterium chartae</name>
    <dbReference type="NCBI Taxonomy" id="521158"/>
    <lineage>
        <taxon>Bacteria</taxon>
        <taxon>Thermotogati</taxon>
        <taxon>Deinococcota</taxon>
        <taxon>Deinococci</taxon>
        <taxon>Deinococcales</taxon>
        <taxon>Deinococcaceae</taxon>
        <taxon>Deinobacterium</taxon>
    </lineage>
</organism>
<reference evidence="3 4" key="1">
    <citation type="submission" date="2020-08" db="EMBL/GenBank/DDBJ databases">
        <title>Genomic Encyclopedia of Type Strains, Phase IV (KMG-IV): sequencing the most valuable type-strain genomes for metagenomic binning, comparative biology and taxonomic classification.</title>
        <authorList>
            <person name="Goeker M."/>
        </authorList>
    </citation>
    <scope>NUCLEOTIDE SEQUENCE [LARGE SCALE GENOMIC DNA]</scope>
    <source>
        <strain evidence="3 4">DSM 21458</strain>
    </source>
</reference>
<evidence type="ECO:0000313" key="3">
    <source>
        <dbReference type="EMBL" id="MBB6096889.1"/>
    </source>
</evidence>
<dbReference type="Proteomes" id="UP000569951">
    <property type="component" value="Unassembled WGS sequence"/>
</dbReference>